<dbReference type="PANTHER" id="PTHR46093">
    <property type="entry name" value="ACYL-COA-BINDING DOMAIN-CONTAINING PROTEIN 5"/>
    <property type="match status" value="1"/>
</dbReference>
<dbReference type="Gene3D" id="2.120.10.80">
    <property type="entry name" value="Kelch-type beta propeller"/>
    <property type="match status" value="2"/>
</dbReference>
<evidence type="ECO:0000313" key="4">
    <source>
        <dbReference type="EMBL" id="CAD0201090.1"/>
    </source>
</evidence>
<evidence type="ECO:0000256" key="3">
    <source>
        <dbReference type="SAM" id="MobiDB-lite"/>
    </source>
</evidence>
<name>A0A9N8KVN9_CHRIL</name>
<organism evidence="4 5">
    <name type="scientific">Chrysodeixis includens</name>
    <name type="common">Soybean looper</name>
    <name type="synonym">Pseudoplusia includens</name>
    <dbReference type="NCBI Taxonomy" id="689277"/>
    <lineage>
        <taxon>Eukaryota</taxon>
        <taxon>Metazoa</taxon>
        <taxon>Ecdysozoa</taxon>
        <taxon>Arthropoda</taxon>
        <taxon>Hexapoda</taxon>
        <taxon>Insecta</taxon>
        <taxon>Pterygota</taxon>
        <taxon>Neoptera</taxon>
        <taxon>Endopterygota</taxon>
        <taxon>Lepidoptera</taxon>
        <taxon>Glossata</taxon>
        <taxon>Ditrysia</taxon>
        <taxon>Noctuoidea</taxon>
        <taxon>Noctuidae</taxon>
        <taxon>Plusiinae</taxon>
        <taxon>Chrysodeixis</taxon>
    </lineage>
</organism>
<evidence type="ECO:0000256" key="1">
    <source>
        <dbReference type="ARBA" id="ARBA00022441"/>
    </source>
</evidence>
<reference evidence="4" key="1">
    <citation type="submission" date="2021-12" db="EMBL/GenBank/DDBJ databases">
        <authorList>
            <person name="King R."/>
        </authorList>
    </citation>
    <scope>NUCLEOTIDE SEQUENCE</scope>
</reference>
<sequence length="635" mass="69333">MVGSGCALRSPAVTHIAPSARRGGAPAGPAAHDCETRYIVADEMWSSVESGGGGGRAVPCARGKHSATLLGGHVYVLGGRGAGGSVPLRDFWRYSLATGKWEKLECRGEPPPALQEHSATAHENKIYVFGGEAGALSNETPLWIYDTETQIWRKLPGTSNYSSTLRRRGSREPRAAGLGPRGRRGHSAHALKDCLLIYGGYKDLRGSTNELWAFHYESQSWHQVRTASAGPARHRHAAALYDNRLYVHGGQCDLRDCSDLWYYDTMSRVWTAVRGAGKAAPGARWGHAGLRAGAHLYIFGGETHGHSSNELWRFHFATETWERIVQSLKWPSPRVDCCALLIPSAPPRVRSAPAGRIAANRHSLNCRPDPPASLLKEISKLSSFHIRRAARCSYSVLDGDRDSTESLVRQEAAALSKSHSAYVIDKRQPADGDESPREGDVPEYRSEMSREPISVPDFADMILPTPVLSPIEATKLVYLDSEEEEDMRREISSMKKKDGISSVKMEGKVTVVTIPKSASVRFTKDTIITDEEDTELSTSDYASAERVNRLSGNSLGFSNPHYLGPDVRNLGAALTPDSGVGPGDIELQELGAARRGAAREPRADTQLHLLLVGGKEPPHLALLQSPLSMWTYRLL</sequence>
<proteinExistence type="predicted"/>
<protein>
    <submittedName>
        <fullName evidence="4">Uncharacterized protein</fullName>
    </submittedName>
</protein>
<keyword evidence="2" id="KW-0677">Repeat</keyword>
<dbReference type="EMBL" id="LR824017">
    <property type="protein sequence ID" value="CAD0201090.1"/>
    <property type="molecule type" value="Genomic_DNA"/>
</dbReference>
<evidence type="ECO:0000256" key="2">
    <source>
        <dbReference type="ARBA" id="ARBA00022737"/>
    </source>
</evidence>
<keyword evidence="5" id="KW-1185">Reference proteome</keyword>
<dbReference type="SUPFAM" id="SSF117281">
    <property type="entry name" value="Kelch motif"/>
    <property type="match status" value="2"/>
</dbReference>
<dbReference type="Pfam" id="PF24681">
    <property type="entry name" value="Kelch_KLHDC2_KLHL20_DRC7"/>
    <property type="match status" value="2"/>
</dbReference>
<evidence type="ECO:0000313" key="5">
    <source>
        <dbReference type="Proteomes" id="UP001154114"/>
    </source>
</evidence>
<feature type="region of interest" description="Disordered" evidence="3">
    <location>
        <begin position="424"/>
        <end position="450"/>
    </location>
</feature>
<dbReference type="AlphaFoldDB" id="A0A9N8KVN9"/>
<feature type="region of interest" description="Disordered" evidence="3">
    <location>
        <begin position="162"/>
        <end position="184"/>
    </location>
</feature>
<dbReference type="Proteomes" id="UP001154114">
    <property type="component" value="Chromosome 14"/>
</dbReference>
<keyword evidence="1" id="KW-0880">Kelch repeat</keyword>
<dbReference type="InterPro" id="IPR015915">
    <property type="entry name" value="Kelch-typ_b-propeller"/>
</dbReference>
<accession>A0A9N8KVN9</accession>
<dbReference type="OrthoDB" id="432528at2759"/>
<dbReference type="PANTHER" id="PTHR46093:SF18">
    <property type="entry name" value="FIBRONECTIN TYPE-III DOMAIN-CONTAINING PROTEIN"/>
    <property type="match status" value="1"/>
</dbReference>
<gene>
    <name evidence="4" type="ORF">CINC_LOCUS2768</name>
</gene>